<dbReference type="Proteomes" id="UP001521785">
    <property type="component" value="Unassembled WGS sequence"/>
</dbReference>
<evidence type="ECO:0000256" key="1">
    <source>
        <dbReference type="SAM" id="MobiDB-lite"/>
    </source>
</evidence>
<accession>A0ABR3S5I1</accession>
<dbReference type="EMBL" id="JAKJXO020000001">
    <property type="protein sequence ID" value="KAL1611941.1"/>
    <property type="molecule type" value="Genomic_DNA"/>
</dbReference>
<evidence type="ECO:0000313" key="2">
    <source>
        <dbReference type="EMBL" id="KAL1611941.1"/>
    </source>
</evidence>
<evidence type="ECO:0000313" key="3">
    <source>
        <dbReference type="Proteomes" id="UP001521785"/>
    </source>
</evidence>
<name>A0ABR3S5I1_9PLEO</name>
<feature type="region of interest" description="Disordered" evidence="1">
    <location>
        <begin position="175"/>
        <end position="200"/>
    </location>
</feature>
<sequence length="200" mass="22657">MTGDDSNRILKPNFSKANSRLAKSKKEAKFTEAAPVTENSRLMSSSDSEDTDETPNPESTKNSALQKASSIVQAKSRKVFLPKAKAGGINKIRLAADDGEKRRKLGDPGVAVATTNRKLRHKHDLKESRRLWWEQTEEFAHRWGNGDESEDDMEWVNQYYPKTHWKTRKAIADKESTEMEVDEGEDEGKKVPALRKKSQV</sequence>
<keyword evidence="3" id="KW-1185">Reference proteome</keyword>
<proteinExistence type="predicted"/>
<feature type="compositionally biased region" description="Polar residues" evidence="1">
    <location>
        <begin position="56"/>
        <end position="72"/>
    </location>
</feature>
<protein>
    <submittedName>
        <fullName evidence="2">Uncharacterized protein</fullName>
    </submittedName>
</protein>
<organism evidence="2 3">
    <name type="scientific">Paraconiothyrium brasiliense</name>
    <dbReference type="NCBI Taxonomy" id="300254"/>
    <lineage>
        <taxon>Eukaryota</taxon>
        <taxon>Fungi</taxon>
        <taxon>Dikarya</taxon>
        <taxon>Ascomycota</taxon>
        <taxon>Pezizomycotina</taxon>
        <taxon>Dothideomycetes</taxon>
        <taxon>Pleosporomycetidae</taxon>
        <taxon>Pleosporales</taxon>
        <taxon>Massarineae</taxon>
        <taxon>Didymosphaeriaceae</taxon>
        <taxon>Paraconiothyrium</taxon>
    </lineage>
</organism>
<reference evidence="2 3" key="1">
    <citation type="submission" date="2024-02" db="EMBL/GenBank/DDBJ databases">
        <title>De novo assembly and annotation of 12 fungi associated with fruit tree decline syndrome in Ontario, Canada.</title>
        <authorList>
            <person name="Sulman M."/>
            <person name="Ellouze W."/>
            <person name="Ilyukhin E."/>
        </authorList>
    </citation>
    <scope>NUCLEOTIDE SEQUENCE [LARGE SCALE GENOMIC DNA]</scope>
    <source>
        <strain evidence="2 3">M42-189</strain>
    </source>
</reference>
<comment type="caution">
    <text evidence="2">The sequence shown here is derived from an EMBL/GenBank/DDBJ whole genome shotgun (WGS) entry which is preliminary data.</text>
</comment>
<gene>
    <name evidence="2" type="ORF">SLS60_000164</name>
</gene>
<feature type="region of interest" description="Disordered" evidence="1">
    <location>
        <begin position="1"/>
        <end position="72"/>
    </location>
</feature>